<accession>A0A7W6IK16</accession>
<dbReference type="Gene3D" id="1.10.10.10">
    <property type="entry name" value="Winged helix-like DNA-binding domain superfamily/Winged helix DNA-binding domain"/>
    <property type="match status" value="1"/>
</dbReference>
<sequence length="304" mass="33616">MELLQLRCYLAVAETLHFGKAAQQLDMLPASLSRHIKLLEDSLGTALIARTTRHVSLTAAGLMLLEDAKNLIDRSDAFEEKARLSRSSDAQVLRVGAIDSVAAGMMPELLHYFGLEHPDIEITLMEQKTIRLLPRLLSGRLDVAFVRPPETRNSRLVFRPLFSETAVVAMPSDHPLAKRDMLQIGELVDQPLIVPDRRSRPHSHDLTIKLFLEAGLSARVAQVAEEKQTIVNIVSAGLGLAIVPRWTMRLQVQGVTFVPIDLSGSSVRDKLALAVTWVRGTNDPLREALLDTLSRHQKQIAASA</sequence>
<dbReference type="Pfam" id="PF03466">
    <property type="entry name" value="LysR_substrate"/>
    <property type="match status" value="1"/>
</dbReference>
<organism evidence="6 7">
    <name type="scientific">Devosia subaequoris</name>
    <dbReference type="NCBI Taxonomy" id="395930"/>
    <lineage>
        <taxon>Bacteria</taxon>
        <taxon>Pseudomonadati</taxon>
        <taxon>Pseudomonadota</taxon>
        <taxon>Alphaproteobacteria</taxon>
        <taxon>Hyphomicrobiales</taxon>
        <taxon>Devosiaceae</taxon>
        <taxon>Devosia</taxon>
    </lineage>
</organism>
<name>A0A7W6IK16_9HYPH</name>
<reference evidence="6 7" key="1">
    <citation type="submission" date="2020-08" db="EMBL/GenBank/DDBJ databases">
        <title>Genomic Encyclopedia of Type Strains, Phase IV (KMG-IV): sequencing the most valuable type-strain genomes for metagenomic binning, comparative biology and taxonomic classification.</title>
        <authorList>
            <person name="Goeker M."/>
        </authorList>
    </citation>
    <scope>NUCLEOTIDE SEQUENCE [LARGE SCALE GENOMIC DNA]</scope>
    <source>
        <strain evidence="6 7">DSM 23447</strain>
    </source>
</reference>
<dbReference type="GO" id="GO:0032993">
    <property type="term" value="C:protein-DNA complex"/>
    <property type="evidence" value="ECO:0007669"/>
    <property type="project" value="TreeGrafter"/>
</dbReference>
<dbReference type="RefSeq" id="WP_183309225.1">
    <property type="nucleotide sequence ID" value="NZ_JACIEW010000001.1"/>
</dbReference>
<dbReference type="PANTHER" id="PTHR30346">
    <property type="entry name" value="TRANSCRIPTIONAL DUAL REGULATOR HCAR-RELATED"/>
    <property type="match status" value="1"/>
</dbReference>
<dbReference type="FunFam" id="1.10.10.10:FF:000001">
    <property type="entry name" value="LysR family transcriptional regulator"/>
    <property type="match status" value="1"/>
</dbReference>
<keyword evidence="3 6" id="KW-0238">DNA-binding</keyword>
<dbReference type="GO" id="GO:0003700">
    <property type="term" value="F:DNA-binding transcription factor activity"/>
    <property type="evidence" value="ECO:0007669"/>
    <property type="project" value="InterPro"/>
</dbReference>
<dbReference type="SUPFAM" id="SSF53850">
    <property type="entry name" value="Periplasmic binding protein-like II"/>
    <property type="match status" value="1"/>
</dbReference>
<dbReference type="InterPro" id="IPR036390">
    <property type="entry name" value="WH_DNA-bd_sf"/>
</dbReference>
<protein>
    <submittedName>
        <fullName evidence="6">DNA-binding transcriptional LysR family regulator</fullName>
    </submittedName>
</protein>
<gene>
    <name evidence="6" type="ORF">GGR20_000013</name>
</gene>
<evidence type="ECO:0000256" key="2">
    <source>
        <dbReference type="ARBA" id="ARBA00023015"/>
    </source>
</evidence>
<evidence type="ECO:0000259" key="5">
    <source>
        <dbReference type="PROSITE" id="PS50931"/>
    </source>
</evidence>
<dbReference type="InterPro" id="IPR036388">
    <property type="entry name" value="WH-like_DNA-bd_sf"/>
</dbReference>
<evidence type="ECO:0000313" key="7">
    <source>
        <dbReference type="Proteomes" id="UP000547011"/>
    </source>
</evidence>
<feature type="domain" description="HTH lysR-type" evidence="5">
    <location>
        <begin position="1"/>
        <end position="58"/>
    </location>
</feature>
<dbReference type="SUPFAM" id="SSF46785">
    <property type="entry name" value="Winged helix' DNA-binding domain"/>
    <property type="match status" value="1"/>
</dbReference>
<evidence type="ECO:0000313" key="6">
    <source>
        <dbReference type="EMBL" id="MBB4050395.1"/>
    </source>
</evidence>
<dbReference type="Proteomes" id="UP000547011">
    <property type="component" value="Unassembled WGS sequence"/>
</dbReference>
<evidence type="ECO:0000256" key="1">
    <source>
        <dbReference type="ARBA" id="ARBA00009437"/>
    </source>
</evidence>
<dbReference type="PANTHER" id="PTHR30346:SF0">
    <property type="entry name" value="HCA OPERON TRANSCRIPTIONAL ACTIVATOR HCAR"/>
    <property type="match status" value="1"/>
</dbReference>
<keyword evidence="7" id="KW-1185">Reference proteome</keyword>
<dbReference type="Gene3D" id="3.40.190.10">
    <property type="entry name" value="Periplasmic binding protein-like II"/>
    <property type="match status" value="2"/>
</dbReference>
<keyword evidence="4" id="KW-0804">Transcription</keyword>
<dbReference type="InterPro" id="IPR005119">
    <property type="entry name" value="LysR_subst-bd"/>
</dbReference>
<dbReference type="EMBL" id="JACIEW010000001">
    <property type="protein sequence ID" value="MBB4050395.1"/>
    <property type="molecule type" value="Genomic_DNA"/>
</dbReference>
<dbReference type="CDD" id="cd08414">
    <property type="entry name" value="PBP2_LTTR_aromatics_like"/>
    <property type="match status" value="1"/>
</dbReference>
<evidence type="ECO:0000256" key="4">
    <source>
        <dbReference type="ARBA" id="ARBA00023163"/>
    </source>
</evidence>
<keyword evidence="2" id="KW-0805">Transcription regulation</keyword>
<evidence type="ECO:0000256" key="3">
    <source>
        <dbReference type="ARBA" id="ARBA00023125"/>
    </source>
</evidence>
<comment type="caution">
    <text evidence="6">The sequence shown here is derived from an EMBL/GenBank/DDBJ whole genome shotgun (WGS) entry which is preliminary data.</text>
</comment>
<dbReference type="GO" id="GO:0003677">
    <property type="term" value="F:DNA binding"/>
    <property type="evidence" value="ECO:0007669"/>
    <property type="project" value="UniProtKB-KW"/>
</dbReference>
<dbReference type="Pfam" id="PF00126">
    <property type="entry name" value="HTH_1"/>
    <property type="match status" value="1"/>
</dbReference>
<dbReference type="AlphaFoldDB" id="A0A7W6IK16"/>
<dbReference type="PROSITE" id="PS50931">
    <property type="entry name" value="HTH_LYSR"/>
    <property type="match status" value="1"/>
</dbReference>
<proteinExistence type="inferred from homology"/>
<comment type="similarity">
    <text evidence="1">Belongs to the LysR transcriptional regulatory family.</text>
</comment>
<dbReference type="InterPro" id="IPR000847">
    <property type="entry name" value="LysR_HTH_N"/>
</dbReference>